<reference evidence="1" key="2">
    <citation type="submission" date="2020-09" db="EMBL/GenBank/DDBJ databases">
        <authorList>
            <person name="Sun Q."/>
            <person name="Zhou Y."/>
        </authorList>
    </citation>
    <scope>NUCLEOTIDE SEQUENCE</scope>
    <source>
        <strain evidence="1">CGMCC 1.15290</strain>
    </source>
</reference>
<keyword evidence="2" id="KW-1185">Reference proteome</keyword>
<gene>
    <name evidence="1" type="ORF">GCM10011379_06660</name>
</gene>
<accession>A0A917IQE2</accession>
<evidence type="ECO:0000313" key="2">
    <source>
        <dbReference type="Proteomes" id="UP000627292"/>
    </source>
</evidence>
<evidence type="ECO:0000313" key="1">
    <source>
        <dbReference type="EMBL" id="GGH59650.1"/>
    </source>
</evidence>
<dbReference type="AlphaFoldDB" id="A0A917IQE2"/>
<proteinExistence type="predicted"/>
<reference evidence="1" key="1">
    <citation type="journal article" date="2014" name="Int. J. Syst. Evol. Microbiol.">
        <title>Complete genome sequence of Corynebacterium casei LMG S-19264T (=DSM 44701T), isolated from a smear-ripened cheese.</title>
        <authorList>
            <consortium name="US DOE Joint Genome Institute (JGI-PGF)"/>
            <person name="Walter F."/>
            <person name="Albersmeier A."/>
            <person name="Kalinowski J."/>
            <person name="Ruckert C."/>
        </authorList>
    </citation>
    <scope>NUCLEOTIDE SEQUENCE</scope>
    <source>
        <strain evidence="1">CGMCC 1.15290</strain>
    </source>
</reference>
<dbReference type="Proteomes" id="UP000627292">
    <property type="component" value="Unassembled WGS sequence"/>
</dbReference>
<organism evidence="1 2">
    <name type="scientific">Filimonas zeae</name>
    <dbReference type="NCBI Taxonomy" id="1737353"/>
    <lineage>
        <taxon>Bacteria</taxon>
        <taxon>Pseudomonadati</taxon>
        <taxon>Bacteroidota</taxon>
        <taxon>Chitinophagia</taxon>
        <taxon>Chitinophagales</taxon>
        <taxon>Chitinophagaceae</taxon>
        <taxon>Filimonas</taxon>
    </lineage>
</organism>
<comment type="caution">
    <text evidence="1">The sequence shown here is derived from an EMBL/GenBank/DDBJ whole genome shotgun (WGS) entry which is preliminary data.</text>
</comment>
<dbReference type="EMBL" id="BMIB01000001">
    <property type="protein sequence ID" value="GGH59650.1"/>
    <property type="molecule type" value="Genomic_DNA"/>
</dbReference>
<protein>
    <submittedName>
        <fullName evidence="1">Uncharacterized protein</fullName>
    </submittedName>
</protein>
<sequence>MLQVSIPRYTLKTDSVNNNALEYIYQQVREHRTIQFYPASDITRKSAEAGCFPEFIHPMQWENTFEIAIIYKLSEDSCERVRLHGILIGTSFPKEVSIPMTSLSLTQALSLADYLSTYFSFQEMVAKRKKYSLAKAKKKDMAVLAEFAAEYSDRILNIYTYTKEVVIVKYHPEGQKKKAKMFMVMTDWADPVCSTLAEAEEKAFEHFSDVLVRLQII</sequence>
<name>A0A917IQE2_9BACT</name>
<dbReference type="RefSeq" id="WP_188950552.1">
    <property type="nucleotide sequence ID" value="NZ_BMIB01000001.1"/>
</dbReference>